<evidence type="ECO:0000313" key="1">
    <source>
        <dbReference type="EMBL" id="KAF9758418.1"/>
    </source>
</evidence>
<dbReference type="Proteomes" id="UP000616885">
    <property type="component" value="Unassembled WGS sequence"/>
</dbReference>
<evidence type="ECO:0000313" key="2">
    <source>
        <dbReference type="Proteomes" id="UP000616885"/>
    </source>
</evidence>
<dbReference type="AlphaFoldDB" id="A0A8H7NMF0"/>
<dbReference type="EMBL" id="JADCTT010000001">
    <property type="protein sequence ID" value="KAF9758418.1"/>
    <property type="molecule type" value="Genomic_DNA"/>
</dbReference>
<comment type="caution">
    <text evidence="1">The sequence shown here is derived from an EMBL/GenBank/DDBJ whole genome shotgun (WGS) entry which is preliminary data.</text>
</comment>
<name>A0A8H7NMF0_BIOOC</name>
<sequence>MDGRVPPFTIHLHGARLGPMENSSTRMQTRQYGMALPWDPCDADDRGSTAVVASWTRRVHASLPLCMLSPVVKGSLFVLAQQRCALNYWATATSCSKVYGGLTRWLVMAPTRRGFCHSQVPLGKVLSAEGVHTVGYFCQWLAVFHGFDSFTESLPLAAIHALTYPVHEQVQMFRGRKHPAIYSVGQQNLEVCGWQGGLRLACLSVYSAALVTGLPPQVESTHTTPGSEIHHSALLIVASPSQNECP</sequence>
<protein>
    <submittedName>
        <fullName evidence="1">Uncharacterized protein</fullName>
    </submittedName>
</protein>
<accession>A0A8H7NMF0</accession>
<organism evidence="1 2">
    <name type="scientific">Bionectria ochroleuca</name>
    <name type="common">Gliocladium roseum</name>
    <dbReference type="NCBI Taxonomy" id="29856"/>
    <lineage>
        <taxon>Eukaryota</taxon>
        <taxon>Fungi</taxon>
        <taxon>Dikarya</taxon>
        <taxon>Ascomycota</taxon>
        <taxon>Pezizomycotina</taxon>
        <taxon>Sordariomycetes</taxon>
        <taxon>Hypocreomycetidae</taxon>
        <taxon>Hypocreales</taxon>
        <taxon>Bionectriaceae</taxon>
        <taxon>Clonostachys</taxon>
    </lineage>
</organism>
<gene>
    <name evidence="1" type="ORF">IM811_000112</name>
</gene>
<reference evidence="1" key="1">
    <citation type="submission" date="2020-10" db="EMBL/GenBank/DDBJ databases">
        <title>High-Quality Genome Resource of Clonostachys rosea strain S41 by Oxford Nanopore Long-Read Sequencing.</title>
        <authorList>
            <person name="Wang H."/>
        </authorList>
    </citation>
    <scope>NUCLEOTIDE SEQUENCE</scope>
    <source>
        <strain evidence="1">S41</strain>
    </source>
</reference>
<proteinExistence type="predicted"/>